<dbReference type="KEGG" id="swp:swp_3190"/>
<evidence type="ECO:0000256" key="1">
    <source>
        <dbReference type="ARBA" id="ARBA00022448"/>
    </source>
</evidence>
<gene>
    <name evidence="6" type="ordered locus">swp_3190</name>
</gene>
<dbReference type="EMBL" id="CP000472">
    <property type="protein sequence ID" value="ACJ29898.1"/>
    <property type="molecule type" value="Genomic_DNA"/>
</dbReference>
<dbReference type="eggNOG" id="COG0845">
    <property type="taxonomic scope" value="Bacteria"/>
</dbReference>
<dbReference type="Pfam" id="PF25971">
    <property type="entry name" value="CzcB_N"/>
    <property type="match status" value="1"/>
</dbReference>
<dbReference type="Pfam" id="PF25973">
    <property type="entry name" value="BSH_CzcB"/>
    <property type="match status" value="1"/>
</dbReference>
<feature type="domain" description="CzcB N-terminal" evidence="3">
    <location>
        <begin position="45"/>
        <end position="136"/>
    </location>
</feature>
<proteinExistence type="predicted"/>
<dbReference type="AlphaFoldDB" id="B8CQ35"/>
<dbReference type="STRING" id="225849.swp_3190"/>
<feature type="domain" description="CzcB-like C-terminal circularly permuted SH3-like" evidence="5">
    <location>
        <begin position="340"/>
        <end position="399"/>
    </location>
</feature>
<dbReference type="InterPro" id="IPR011053">
    <property type="entry name" value="Single_hybrid_motif"/>
</dbReference>
<dbReference type="GO" id="GO:0015679">
    <property type="term" value="P:plasma membrane copper ion transport"/>
    <property type="evidence" value="ECO:0007669"/>
    <property type="project" value="TreeGrafter"/>
</dbReference>
<dbReference type="GO" id="GO:0046914">
    <property type="term" value="F:transition metal ion binding"/>
    <property type="evidence" value="ECO:0007669"/>
    <property type="project" value="TreeGrafter"/>
</dbReference>
<keyword evidence="2" id="KW-0732">Signal</keyword>
<dbReference type="Gene3D" id="2.40.50.100">
    <property type="match status" value="1"/>
</dbReference>
<dbReference type="RefSeq" id="WP_020913249.1">
    <property type="nucleotide sequence ID" value="NC_011566.1"/>
</dbReference>
<feature type="signal peptide" evidence="2">
    <location>
        <begin position="1"/>
        <end position="27"/>
    </location>
</feature>
<sequence>MKLKPIVKAILLAHLAAGSFATHTAIAQSAEQVSPQVEEKGPNNGRLLKEQDLTVELAIFEDGMPPEFRVFATTNGLPIAPEDIDINVKLTRLGDGIDDINFYAENDYLRGDMEIYEPHSFAVTVTAKYNGKTYQWDYDNFEGRTLINSLIADKMQIITENVEPQQFNETLAVFGTMTLAPNAVTHVSARFAGEVKELHVKLGQKVKKGQLLMTIESNESLQPYTLYAPIDGQVTKQNVTLGQQANAQTLLTISDTSKLVAELSVFPLDVQKVQVGAKVLLNITGLDAPIVTYITDSLFELNSDQAKVFRAEVDNRQGRLNAGQFFKAEIELDSYQVPMAVKADGLQSFRDFTVVYAKIGEQYEVRMLELGRKAGPWVEVLSGIPLGTEYVALNSYLIKADIEKSGASHDH</sequence>
<feature type="chain" id="PRO_5002870302" evidence="2">
    <location>
        <begin position="28"/>
        <end position="411"/>
    </location>
</feature>
<organism evidence="6 7">
    <name type="scientific">Shewanella piezotolerans (strain WP3 / JCM 13877)</name>
    <dbReference type="NCBI Taxonomy" id="225849"/>
    <lineage>
        <taxon>Bacteria</taxon>
        <taxon>Pseudomonadati</taxon>
        <taxon>Pseudomonadota</taxon>
        <taxon>Gammaproteobacteria</taxon>
        <taxon>Alteromonadales</taxon>
        <taxon>Shewanellaceae</taxon>
        <taxon>Shewanella</taxon>
    </lineage>
</organism>
<dbReference type="GO" id="GO:0030288">
    <property type="term" value="C:outer membrane-bounded periplasmic space"/>
    <property type="evidence" value="ECO:0007669"/>
    <property type="project" value="TreeGrafter"/>
</dbReference>
<feature type="domain" description="CzcB-like barrel-sandwich hybrid" evidence="4">
    <location>
        <begin position="184"/>
        <end position="255"/>
    </location>
</feature>
<evidence type="ECO:0000256" key="2">
    <source>
        <dbReference type="SAM" id="SignalP"/>
    </source>
</evidence>
<evidence type="ECO:0000259" key="5">
    <source>
        <dbReference type="Pfam" id="PF25975"/>
    </source>
</evidence>
<protein>
    <submittedName>
        <fullName evidence="6">Cation efflux system protein, putative</fullName>
    </submittedName>
</protein>
<dbReference type="InterPro" id="IPR051909">
    <property type="entry name" value="MFP_Cation_Efflux"/>
</dbReference>
<evidence type="ECO:0000313" key="6">
    <source>
        <dbReference type="EMBL" id="ACJ29898.1"/>
    </source>
</evidence>
<evidence type="ECO:0000313" key="7">
    <source>
        <dbReference type="Proteomes" id="UP000000753"/>
    </source>
</evidence>
<dbReference type="InterPro" id="IPR058646">
    <property type="entry name" value="CzcB_N"/>
</dbReference>
<dbReference type="HOGENOM" id="CLU_018816_13_0_6"/>
<dbReference type="InterPro" id="IPR058647">
    <property type="entry name" value="BSH_CzcB-like"/>
</dbReference>
<accession>B8CQ35</accession>
<dbReference type="CDD" id="cd06850">
    <property type="entry name" value="biotinyl_domain"/>
    <property type="match status" value="1"/>
</dbReference>
<evidence type="ECO:0000259" key="3">
    <source>
        <dbReference type="Pfam" id="PF25971"/>
    </source>
</evidence>
<evidence type="ECO:0000259" key="4">
    <source>
        <dbReference type="Pfam" id="PF25973"/>
    </source>
</evidence>
<keyword evidence="1" id="KW-0813">Transport</keyword>
<keyword evidence="7" id="KW-1185">Reference proteome</keyword>
<dbReference type="Pfam" id="PF25975">
    <property type="entry name" value="CzcB_C"/>
    <property type="match status" value="1"/>
</dbReference>
<name>B8CQ35_SHEPW</name>
<dbReference type="InterPro" id="IPR058649">
    <property type="entry name" value="CzcB_C"/>
</dbReference>
<dbReference type="GO" id="GO:0060003">
    <property type="term" value="P:copper ion export"/>
    <property type="evidence" value="ECO:0007669"/>
    <property type="project" value="TreeGrafter"/>
</dbReference>
<dbReference type="Proteomes" id="UP000000753">
    <property type="component" value="Chromosome"/>
</dbReference>
<reference evidence="6 7" key="1">
    <citation type="journal article" date="2008" name="PLoS ONE">
        <title>Environmental adaptation: genomic analysis of the piezotolerant and psychrotolerant deep-sea iron reducing bacterium Shewanella piezotolerans WP3.</title>
        <authorList>
            <person name="Wang F."/>
            <person name="Wang J."/>
            <person name="Jian H."/>
            <person name="Zhang B."/>
            <person name="Li S."/>
            <person name="Wang F."/>
            <person name="Zeng X."/>
            <person name="Gao L."/>
            <person name="Bartlett D.H."/>
            <person name="Yu J."/>
            <person name="Hu S."/>
            <person name="Xiao X."/>
        </authorList>
    </citation>
    <scope>NUCLEOTIDE SEQUENCE [LARGE SCALE GENOMIC DNA]</scope>
    <source>
        <strain evidence="7">WP3 / JCM 13877</strain>
    </source>
</reference>
<dbReference type="PANTHER" id="PTHR30097">
    <property type="entry name" value="CATION EFFLUX SYSTEM PROTEIN CUSB"/>
    <property type="match status" value="1"/>
</dbReference>
<dbReference type="OrthoDB" id="9768185at2"/>
<dbReference type="PANTHER" id="PTHR30097:SF4">
    <property type="entry name" value="SLR6042 PROTEIN"/>
    <property type="match status" value="1"/>
</dbReference>
<dbReference type="SUPFAM" id="SSF51230">
    <property type="entry name" value="Single hybrid motif"/>
    <property type="match status" value="1"/>
</dbReference>